<evidence type="ECO:0000313" key="2">
    <source>
        <dbReference type="EMBL" id="KAF4708166.1"/>
    </source>
</evidence>
<evidence type="ECO:0000256" key="1">
    <source>
        <dbReference type="SAM" id="MobiDB-lite"/>
    </source>
</evidence>
<keyword evidence="3" id="KW-1185">Reference proteome</keyword>
<dbReference type="AlphaFoldDB" id="A0A7J6QKR6"/>
<name>A0A7J6QKR6_PEROL</name>
<accession>A0A7J6QKR6</accession>
<dbReference type="EMBL" id="JABANO010032673">
    <property type="protein sequence ID" value="KAF4708166.1"/>
    <property type="molecule type" value="Genomic_DNA"/>
</dbReference>
<comment type="caution">
    <text evidence="2">The sequence shown here is derived from an EMBL/GenBank/DDBJ whole genome shotgun (WGS) entry which is preliminary data.</text>
</comment>
<evidence type="ECO:0000313" key="3">
    <source>
        <dbReference type="Proteomes" id="UP000553632"/>
    </source>
</evidence>
<dbReference type="Proteomes" id="UP000553632">
    <property type="component" value="Unassembled WGS sequence"/>
</dbReference>
<protein>
    <submittedName>
        <fullName evidence="2">Uncharacterized protein</fullName>
    </submittedName>
</protein>
<sequence>QAVRKSAPTLLFAKRLIASHGSILPFAKACIIYMARPGQMTFASSTERQDNNSSHPATSHDNYPVSDTATLPYDYNHNDYNNDHDYHDYSHNDHDYYNNDYNHNDYNNDDDYYYNDYNDEVSSLPHNCTVPDSATVPNDYHNDEVSSLPHNYTVSDSATAPNDYHNDEVSSYSCIAYALKQ</sequence>
<proteinExistence type="predicted"/>
<feature type="compositionally biased region" description="Polar residues" evidence="1">
    <location>
        <begin position="43"/>
        <end position="69"/>
    </location>
</feature>
<reference evidence="2 3" key="1">
    <citation type="submission" date="2020-04" db="EMBL/GenBank/DDBJ databases">
        <title>Perkinsus olseni comparative genomics.</title>
        <authorList>
            <person name="Bogema D.R."/>
        </authorList>
    </citation>
    <scope>NUCLEOTIDE SEQUENCE [LARGE SCALE GENOMIC DNA]</scope>
    <source>
        <strain evidence="2 3">ATCC PRA-207</strain>
    </source>
</reference>
<feature type="non-terminal residue" evidence="2">
    <location>
        <position position="181"/>
    </location>
</feature>
<feature type="region of interest" description="Disordered" evidence="1">
    <location>
        <begin position="43"/>
        <end position="73"/>
    </location>
</feature>
<gene>
    <name evidence="2" type="ORF">FOZ63_004594</name>
</gene>
<organism evidence="2 3">
    <name type="scientific">Perkinsus olseni</name>
    <name type="common">Perkinsus atlanticus</name>
    <dbReference type="NCBI Taxonomy" id="32597"/>
    <lineage>
        <taxon>Eukaryota</taxon>
        <taxon>Sar</taxon>
        <taxon>Alveolata</taxon>
        <taxon>Perkinsozoa</taxon>
        <taxon>Perkinsea</taxon>
        <taxon>Perkinsida</taxon>
        <taxon>Perkinsidae</taxon>
        <taxon>Perkinsus</taxon>
    </lineage>
</organism>